<feature type="transmembrane region" description="Helical" evidence="1">
    <location>
        <begin position="87"/>
        <end position="106"/>
    </location>
</feature>
<evidence type="ECO:0000313" key="2">
    <source>
        <dbReference type="EMBL" id="QGU01158.1"/>
    </source>
</evidence>
<feature type="transmembrane region" description="Helical" evidence="1">
    <location>
        <begin position="138"/>
        <end position="157"/>
    </location>
</feature>
<keyword evidence="1" id="KW-1133">Transmembrane helix</keyword>
<dbReference type="Pfam" id="PF11667">
    <property type="entry name" value="DUF3267"/>
    <property type="match status" value="1"/>
</dbReference>
<reference evidence="3" key="1">
    <citation type="submission" date="2019-11" db="EMBL/GenBank/DDBJ databases">
        <title>Complete genome sequence of Corynebacterium kalinowskii 1959, a novel Corynebacterium species isolated from soil of a small paddock in Vilsendorf, Germany.</title>
        <authorList>
            <person name="Schaffert L."/>
            <person name="Ruwe M."/>
            <person name="Milse J."/>
            <person name="Hanuschka K."/>
            <person name="Ortseifen V."/>
            <person name="Droste J."/>
            <person name="Brandt D."/>
            <person name="Schlueter L."/>
            <person name="Kutter Y."/>
            <person name="Vinke S."/>
            <person name="Viehoefer P."/>
            <person name="Jacob L."/>
            <person name="Luebke N.-C."/>
            <person name="Schulte-Berndt E."/>
            <person name="Hain C."/>
            <person name="Linder M."/>
            <person name="Schmidt P."/>
            <person name="Wollenschlaeger L."/>
            <person name="Luttermann T."/>
            <person name="Thieme E."/>
            <person name="Hassa J."/>
            <person name="Haak M."/>
            <person name="Wittchen M."/>
            <person name="Mentz A."/>
            <person name="Persicke M."/>
            <person name="Busche T."/>
            <person name="Ruckert C."/>
        </authorList>
    </citation>
    <scope>NUCLEOTIDE SEQUENCE [LARGE SCALE GENOMIC DNA]</scope>
    <source>
        <strain evidence="3">1959</strain>
    </source>
</reference>
<evidence type="ECO:0008006" key="4">
    <source>
        <dbReference type="Google" id="ProtNLM"/>
    </source>
</evidence>
<dbReference type="InterPro" id="IPR021683">
    <property type="entry name" value="DUF3267"/>
</dbReference>
<name>A0A6B8W085_9CORY</name>
<keyword evidence="1" id="KW-0812">Transmembrane</keyword>
<accession>A0A6B8W085</accession>
<keyword evidence="1" id="KW-0472">Membrane</keyword>
<gene>
    <name evidence="2" type="ORF">CKALI_01290</name>
</gene>
<sequence>MIEEWTPDRRTTVWMNVVGLGTTIAGLVGFATLYATVNSGTYSFVISARELVLILLMFLVFALLIVVHELLHGFALRTLGAKPKYGATMVGGVMPAFYCTSPGALLSKKAFTYVALLPGIVLAVVPALWIIFHGPFAGLLVVPAAMLLGGAVGDWFMTAVALRAPRGALIEDNKEGLRIHLPAEDNFAGQTSDA</sequence>
<dbReference type="RefSeq" id="WP_156191587.1">
    <property type="nucleotide sequence ID" value="NZ_CP046452.1"/>
</dbReference>
<organism evidence="2 3">
    <name type="scientific">Corynebacterium kalinowskii</name>
    <dbReference type="NCBI Taxonomy" id="2675216"/>
    <lineage>
        <taxon>Bacteria</taxon>
        <taxon>Bacillati</taxon>
        <taxon>Actinomycetota</taxon>
        <taxon>Actinomycetes</taxon>
        <taxon>Mycobacteriales</taxon>
        <taxon>Corynebacteriaceae</taxon>
        <taxon>Corynebacterium</taxon>
    </lineage>
</organism>
<feature type="transmembrane region" description="Helical" evidence="1">
    <location>
        <begin position="13"/>
        <end position="36"/>
    </location>
</feature>
<feature type="transmembrane region" description="Helical" evidence="1">
    <location>
        <begin position="113"/>
        <end position="132"/>
    </location>
</feature>
<protein>
    <recommendedName>
        <fullName evidence="4">DUF3267 domain-containing protein</fullName>
    </recommendedName>
</protein>
<dbReference type="Proteomes" id="UP000427071">
    <property type="component" value="Chromosome"/>
</dbReference>
<dbReference type="KEGG" id="ckw:CKALI_01290"/>
<dbReference type="EMBL" id="CP046452">
    <property type="protein sequence ID" value="QGU01158.1"/>
    <property type="molecule type" value="Genomic_DNA"/>
</dbReference>
<dbReference type="AlphaFoldDB" id="A0A6B8W085"/>
<evidence type="ECO:0000256" key="1">
    <source>
        <dbReference type="SAM" id="Phobius"/>
    </source>
</evidence>
<feature type="transmembrane region" description="Helical" evidence="1">
    <location>
        <begin position="48"/>
        <end position="67"/>
    </location>
</feature>
<proteinExistence type="predicted"/>
<keyword evidence="3" id="KW-1185">Reference proteome</keyword>
<evidence type="ECO:0000313" key="3">
    <source>
        <dbReference type="Proteomes" id="UP000427071"/>
    </source>
</evidence>